<dbReference type="OrthoDB" id="4953524at2"/>
<accession>A0A2V5LDN5</accession>
<dbReference type="AlphaFoldDB" id="A0A2V5LDN5"/>
<reference evidence="2 3" key="1">
    <citation type="submission" date="2018-05" db="EMBL/GenBank/DDBJ databases">
        <title>Genetic diversity of glacier-inhabiting Cryobacterium bacteria in China and description of Cryobacterium mengkeensis sp. nov. and Arthrobacter glacialis sp. nov.</title>
        <authorList>
            <person name="Liu Q."/>
            <person name="Xin Y.-H."/>
        </authorList>
    </citation>
    <scope>NUCLEOTIDE SEQUENCE [LARGE SCALE GENOMIC DNA]</scope>
    <source>
        <strain evidence="2 3">LI2</strain>
    </source>
</reference>
<keyword evidence="1" id="KW-0472">Membrane</keyword>
<keyword evidence="1" id="KW-1133">Transmembrane helix</keyword>
<feature type="transmembrane region" description="Helical" evidence="1">
    <location>
        <begin position="121"/>
        <end position="142"/>
    </location>
</feature>
<keyword evidence="3" id="KW-1185">Reference proteome</keyword>
<dbReference type="RefSeq" id="WP_110500589.1">
    <property type="nucleotide sequence ID" value="NZ_QJVD01000007.1"/>
</dbReference>
<feature type="transmembrane region" description="Helical" evidence="1">
    <location>
        <begin position="162"/>
        <end position="182"/>
    </location>
</feature>
<organism evidence="2 3">
    <name type="scientific">Arthrobacter livingstonensis</name>
    <dbReference type="NCBI Taxonomy" id="670078"/>
    <lineage>
        <taxon>Bacteria</taxon>
        <taxon>Bacillati</taxon>
        <taxon>Actinomycetota</taxon>
        <taxon>Actinomycetes</taxon>
        <taxon>Micrococcales</taxon>
        <taxon>Micrococcaceae</taxon>
        <taxon>Arthrobacter</taxon>
    </lineage>
</organism>
<proteinExistence type="predicted"/>
<feature type="transmembrane region" description="Helical" evidence="1">
    <location>
        <begin position="75"/>
        <end position="100"/>
    </location>
</feature>
<dbReference type="Proteomes" id="UP000247832">
    <property type="component" value="Unassembled WGS sequence"/>
</dbReference>
<evidence type="ECO:0000313" key="3">
    <source>
        <dbReference type="Proteomes" id="UP000247832"/>
    </source>
</evidence>
<sequence length="244" mass="25394">MDGIGDILFGPIYSAPQALSLGLRILGVLIMCAALVFLGRRSELGWWLVIASFAMSLLSGMLSLPFGFLSSPLGVVLYIVGSWIPLLVGAAVAWYGLLCFRRAAVAGPMVRDLYLRNFHATDAAAPLVVAVVFAAAGLIPAMVLNSGSPGAYGSGPGLSIPLAPLFLSGFLQGFLPAGLVGLAHRSRWAWLLIAASAVFAMAGIALSARGSVLIFLFMAQAALALYGFVAWGRLRRDSAVKAGA</sequence>
<protein>
    <submittedName>
        <fullName evidence="2">Uncharacterized protein</fullName>
    </submittedName>
</protein>
<name>A0A2V5LDN5_9MICC</name>
<evidence type="ECO:0000313" key="2">
    <source>
        <dbReference type="EMBL" id="PYI67913.1"/>
    </source>
</evidence>
<comment type="caution">
    <text evidence="2">The sequence shown here is derived from an EMBL/GenBank/DDBJ whole genome shotgun (WGS) entry which is preliminary data.</text>
</comment>
<keyword evidence="1" id="KW-0812">Transmembrane</keyword>
<feature type="transmembrane region" description="Helical" evidence="1">
    <location>
        <begin position="45"/>
        <end position="69"/>
    </location>
</feature>
<feature type="transmembrane region" description="Helical" evidence="1">
    <location>
        <begin position="212"/>
        <end position="231"/>
    </location>
</feature>
<gene>
    <name evidence="2" type="ORF">CVV68_08620</name>
</gene>
<feature type="transmembrane region" description="Helical" evidence="1">
    <location>
        <begin position="189"/>
        <end position="206"/>
    </location>
</feature>
<feature type="transmembrane region" description="Helical" evidence="1">
    <location>
        <begin position="18"/>
        <end position="38"/>
    </location>
</feature>
<dbReference type="EMBL" id="QJVD01000007">
    <property type="protein sequence ID" value="PYI67913.1"/>
    <property type="molecule type" value="Genomic_DNA"/>
</dbReference>
<evidence type="ECO:0000256" key="1">
    <source>
        <dbReference type="SAM" id="Phobius"/>
    </source>
</evidence>